<keyword evidence="5" id="KW-1185">Reference proteome</keyword>
<dbReference type="PANTHER" id="PTHR30461">
    <property type="entry name" value="DNA-INVERTASE FROM LAMBDOID PROPHAGE"/>
    <property type="match status" value="1"/>
</dbReference>
<dbReference type="SMART" id="SM00857">
    <property type="entry name" value="Resolvase"/>
    <property type="match status" value="1"/>
</dbReference>
<dbReference type="Pfam" id="PF13408">
    <property type="entry name" value="Zn_ribbon_recom"/>
    <property type="match status" value="1"/>
</dbReference>
<dbReference type="InterPro" id="IPR025827">
    <property type="entry name" value="Zn_ribbon_recom_dom"/>
</dbReference>
<dbReference type="Gene3D" id="3.40.50.1390">
    <property type="entry name" value="Resolvase, N-terminal catalytic domain"/>
    <property type="match status" value="1"/>
</dbReference>
<dbReference type="InterPro" id="IPR036162">
    <property type="entry name" value="Resolvase-like_N_sf"/>
</dbReference>
<dbReference type="PANTHER" id="PTHR30461:SF2">
    <property type="entry name" value="SERINE RECOMBINASE PINE-RELATED"/>
    <property type="match status" value="1"/>
</dbReference>
<evidence type="ECO:0000313" key="4">
    <source>
        <dbReference type="EMBL" id="MFC0623833.1"/>
    </source>
</evidence>
<sequence length="512" mass="55717">MARSRSIVLPSAPLDTVTLYARLSNAAGEDNMSGDGMMADLRAEAARRGFRVVAEHLDDGKSGSVRDRPEFGAWLDDVRECRAANMMAWHVDRMTREGLNVAAMILDVHEGKDPVTGSIVRQPARLLDLNGLDSNNGVAFRIQFLIKAEFAREELERIKHRNRARAARAKAQGRFSGGQPPFGWEIVRRPVGPANPVTGVVPTGAYLGIREAEAAVLREAARLCLASVDPKTGQANLSSVVRFMNGPDGMKPRRAEAWSRVTVRQILTVTPSAASEDVLTPDQRAALRRALKVRTPDARKGKGGRKPSRLLSGLLWCWSCDKVMQVARRDDPRYPGGFITYRCQNAYSAGGTCEHPPSVSAVALERFFEDRYLGAFGDRPYFVLRAEVSGAADVEAAQHREAAALAALGEAATPENFEALQAAQAARVVAEGIPQELVVELVPSGRTVAEQWAIEDVHGRREMLAMTYSVRVLPGKKGRRGIDPARLQILESAPFAADATKPELYVPGALVA</sequence>
<evidence type="ECO:0000256" key="1">
    <source>
        <dbReference type="ARBA" id="ARBA00023125"/>
    </source>
</evidence>
<dbReference type="SUPFAM" id="SSF53041">
    <property type="entry name" value="Resolvase-like"/>
    <property type="match status" value="1"/>
</dbReference>
<reference evidence="4 5" key="1">
    <citation type="submission" date="2024-09" db="EMBL/GenBank/DDBJ databases">
        <authorList>
            <person name="Sun Q."/>
            <person name="Mori K."/>
        </authorList>
    </citation>
    <scope>NUCLEOTIDE SEQUENCE [LARGE SCALE GENOMIC DNA]</scope>
    <source>
        <strain evidence="4 5">CGMCC 1.15906</strain>
    </source>
</reference>
<dbReference type="Pfam" id="PF00239">
    <property type="entry name" value="Resolvase"/>
    <property type="match status" value="1"/>
</dbReference>
<gene>
    <name evidence="4" type="ORF">ACFFGN_07160</name>
</gene>
<dbReference type="InterPro" id="IPR006119">
    <property type="entry name" value="Resolv_N"/>
</dbReference>
<dbReference type="EMBL" id="JBHLTC010000006">
    <property type="protein sequence ID" value="MFC0623833.1"/>
    <property type="molecule type" value="Genomic_DNA"/>
</dbReference>
<keyword evidence="1" id="KW-0238">DNA-binding</keyword>
<dbReference type="InterPro" id="IPR050639">
    <property type="entry name" value="SSR_resolvase"/>
</dbReference>
<evidence type="ECO:0000259" key="3">
    <source>
        <dbReference type="SMART" id="SM00857"/>
    </source>
</evidence>
<proteinExistence type="predicted"/>
<dbReference type="RefSeq" id="WP_380044533.1">
    <property type="nucleotide sequence ID" value="NZ_JBHLTC010000006.1"/>
</dbReference>
<dbReference type="Gene3D" id="3.90.1750.20">
    <property type="entry name" value="Putative Large Serine Recombinase, Chain B, Domain 2"/>
    <property type="match status" value="1"/>
</dbReference>
<keyword evidence="2" id="KW-0233">DNA recombination</keyword>
<organism evidence="4 5">
    <name type="scientific">Kribbella deserti</name>
    <dbReference type="NCBI Taxonomy" id="1926257"/>
    <lineage>
        <taxon>Bacteria</taxon>
        <taxon>Bacillati</taxon>
        <taxon>Actinomycetota</taxon>
        <taxon>Actinomycetes</taxon>
        <taxon>Propionibacteriales</taxon>
        <taxon>Kribbellaceae</taxon>
        <taxon>Kribbella</taxon>
    </lineage>
</organism>
<feature type="domain" description="Resolvase/invertase-type recombinase catalytic" evidence="3">
    <location>
        <begin position="17"/>
        <end position="175"/>
    </location>
</feature>
<dbReference type="Proteomes" id="UP001589890">
    <property type="component" value="Unassembled WGS sequence"/>
</dbReference>
<protein>
    <submittedName>
        <fullName evidence="4">Recombinase family protein</fullName>
    </submittedName>
</protein>
<evidence type="ECO:0000313" key="5">
    <source>
        <dbReference type="Proteomes" id="UP001589890"/>
    </source>
</evidence>
<name>A0ABV6QGR9_9ACTN</name>
<accession>A0ABV6QGR9</accession>
<dbReference type="InterPro" id="IPR038109">
    <property type="entry name" value="DNA_bind_recomb_sf"/>
</dbReference>
<evidence type="ECO:0000256" key="2">
    <source>
        <dbReference type="ARBA" id="ARBA00023172"/>
    </source>
</evidence>
<dbReference type="CDD" id="cd00338">
    <property type="entry name" value="Ser_Recombinase"/>
    <property type="match status" value="1"/>
</dbReference>
<comment type="caution">
    <text evidence="4">The sequence shown here is derived from an EMBL/GenBank/DDBJ whole genome shotgun (WGS) entry which is preliminary data.</text>
</comment>